<dbReference type="GO" id="GO:0016740">
    <property type="term" value="F:transferase activity"/>
    <property type="evidence" value="ECO:0007669"/>
    <property type="project" value="UniProtKB-KW"/>
</dbReference>
<comment type="caution">
    <text evidence="2">The sequence shown here is derived from an EMBL/GenBank/DDBJ whole genome shotgun (WGS) entry which is preliminary data.</text>
</comment>
<sequence length="656" mass="73355">MKPHAFIAMPFGSKPGHDGRPIDFNRVYAEYIRPALEAAGLEVFRADEDSRAGDIRTDMFQELLVADLVVADLTLDNANVWYELGVRHALRARGVVLVQGPRPNQPFDIYTDSKLNYSLLDGAPDPAKLPAERDALTAMVRASMATSTRRKVSPVFQLIPNLEQPEWRRLLLAERNEFSDAYDNWSSRMEVARQKNRPGDILVLADETPMRALHIEARRSAGNALLKLKQYELALEQFELALEIDADDKASREKKSVCLGRLGRFEDARECVSQLTNDHPRDAESWGLAGRVEKECWLARWRRPGLTPAEMHALARDENATLGEAIDPYYRAFVTDPTHHYSGINALTLQVLRRHCGGEANQSVIDNLIGGVLWASLTAQERDRKDYWARASYAELCLLVNPLDSVRKEYGNMVAAANRDWFALDSSRQTLTLLRDLGFRPDETAVALAIVDREIARITPPFEPRQVLLFSGHMIDGPKRVPPRFPAEREALAAERIGQALDQLGAGPGDLALAQAASGGDLLFLEACQARGVRLQLLLPFAEPEFIERSILAASNGEQWRQRYFAVTAAAEVTRRLMPDELGPLPKSRSGEPANAFERCNLWLLYTALAWGAGKVRFLCLWNGGGGDGPGGTAHMYNEVKRRTGRVTWLDTRTLW</sequence>
<reference evidence="2" key="1">
    <citation type="submission" date="2014-02" db="EMBL/GenBank/DDBJ databases">
        <title>Expanding our view of genomic diversity in Candidatus Accumulibacter clades.</title>
        <authorList>
            <person name="Skennerton C.T."/>
            <person name="Barr J.J."/>
            <person name="Slater F.R."/>
            <person name="Bond P.L."/>
            <person name="Tyson G.W."/>
        </authorList>
    </citation>
    <scope>NUCLEOTIDE SEQUENCE [LARGE SCALE GENOMIC DNA]</scope>
</reference>
<dbReference type="Gene3D" id="1.25.40.10">
    <property type="entry name" value="Tetratricopeptide repeat domain"/>
    <property type="match status" value="1"/>
</dbReference>
<name>A0A080M774_9PROT</name>
<accession>A0A080M774</accession>
<evidence type="ECO:0000313" key="3">
    <source>
        <dbReference type="Proteomes" id="UP000021315"/>
    </source>
</evidence>
<dbReference type="EMBL" id="JDST02000033">
    <property type="protein sequence ID" value="KFB77107.1"/>
    <property type="molecule type" value="Genomic_DNA"/>
</dbReference>
<evidence type="ECO:0000313" key="2">
    <source>
        <dbReference type="EMBL" id="KFB77107.1"/>
    </source>
</evidence>
<dbReference type="InterPro" id="IPR011990">
    <property type="entry name" value="TPR-like_helical_dom_sf"/>
</dbReference>
<keyword evidence="1" id="KW-0802">TPR repeat</keyword>
<dbReference type="PROSITE" id="PS50005">
    <property type="entry name" value="TPR"/>
    <property type="match status" value="1"/>
</dbReference>
<dbReference type="InterPro" id="IPR019734">
    <property type="entry name" value="TPR_rpt"/>
</dbReference>
<dbReference type="SMART" id="SM00028">
    <property type="entry name" value="TPR"/>
    <property type="match status" value="1"/>
</dbReference>
<dbReference type="RefSeq" id="WP_034947932.1">
    <property type="nucleotide sequence ID" value="NZ_JDST02000033.1"/>
</dbReference>
<evidence type="ECO:0000256" key="1">
    <source>
        <dbReference type="PROSITE-ProRule" id="PRU00339"/>
    </source>
</evidence>
<dbReference type="InterPro" id="IPR046880">
    <property type="entry name" value="TPR-S"/>
</dbReference>
<protein>
    <submittedName>
        <fullName evidence="2">O-linked N-acetylglucosamine transferase, SPINDLY family</fullName>
    </submittedName>
</protein>
<dbReference type="Pfam" id="PF20308">
    <property type="entry name" value="TPR-S"/>
    <property type="match status" value="1"/>
</dbReference>
<gene>
    <name evidence="2" type="ORF">AW06_001763</name>
</gene>
<keyword evidence="3" id="KW-1185">Reference proteome</keyword>
<keyword evidence="2" id="KW-0808">Transferase</keyword>
<dbReference type="Proteomes" id="UP000021315">
    <property type="component" value="Unassembled WGS sequence"/>
</dbReference>
<proteinExistence type="predicted"/>
<dbReference type="AlphaFoldDB" id="A0A080M774"/>
<feature type="repeat" description="TPR" evidence="1">
    <location>
        <begin position="215"/>
        <end position="248"/>
    </location>
</feature>
<dbReference type="STRING" id="1453999.AW06_001763"/>
<organism evidence="2 3">
    <name type="scientific">Candidatus Accumulibacter cognatus</name>
    <dbReference type="NCBI Taxonomy" id="2954383"/>
    <lineage>
        <taxon>Bacteria</taxon>
        <taxon>Pseudomonadati</taxon>
        <taxon>Pseudomonadota</taxon>
        <taxon>Betaproteobacteria</taxon>
        <taxon>Candidatus Accumulibacter</taxon>
    </lineage>
</organism>
<dbReference type="SUPFAM" id="SSF48452">
    <property type="entry name" value="TPR-like"/>
    <property type="match status" value="1"/>
</dbReference>